<name>A0A6A6PNQ7_9PEZI</name>
<dbReference type="Pfam" id="PF25534">
    <property type="entry name" value="DUF7918"/>
    <property type="match status" value="1"/>
</dbReference>
<keyword evidence="4" id="KW-1185">Reference proteome</keyword>
<protein>
    <recommendedName>
        <fullName evidence="2">DUF7918 domain-containing protein</fullName>
    </recommendedName>
</protein>
<proteinExistence type="predicted"/>
<feature type="domain" description="DUF7918" evidence="2">
    <location>
        <begin position="9"/>
        <end position="218"/>
    </location>
</feature>
<sequence length="302" mass="33592">MKHPWRPNVSVTLHVDGQDLKEYENEEESAEEVDGCTEVVRYVESVVDANFSVEMQVAASRVRCDYELTVYLDGKWVAGSLYQDSKTENPGKMGNNATRNLPLPRSTPVTDGSANASLIRQLANVGKVQAVLRRCLQSGPQSATAHRNFEPALGSNVPEKALKGRAVSSRITLNNHVPCAAPLYVNVTYPWGEVPVGVYTFKYRSRRDLQIEGLIPRDIPLMERDPNTLTLAEARERIRLQEAQLQEAVKIKKEKRAHSVMIADGDDENDDNETMTAAERRAGKRSRHGHGSGVEVVDLTED</sequence>
<feature type="compositionally biased region" description="Acidic residues" evidence="1">
    <location>
        <begin position="264"/>
        <end position="273"/>
    </location>
</feature>
<dbReference type="PANTHER" id="PTHR36223:SF1">
    <property type="entry name" value="TRANSCRIPTION ELONGATION FACTOR EAF N-TERMINAL DOMAIN-CONTAINING PROTEIN"/>
    <property type="match status" value="1"/>
</dbReference>
<dbReference type="InterPro" id="IPR057678">
    <property type="entry name" value="DUF7918"/>
</dbReference>
<dbReference type="OrthoDB" id="3364132at2759"/>
<evidence type="ECO:0000256" key="1">
    <source>
        <dbReference type="SAM" id="MobiDB-lite"/>
    </source>
</evidence>
<evidence type="ECO:0000313" key="3">
    <source>
        <dbReference type="EMBL" id="KAF2481709.1"/>
    </source>
</evidence>
<organism evidence="3 4">
    <name type="scientific">Neohortaea acidophila</name>
    <dbReference type="NCBI Taxonomy" id="245834"/>
    <lineage>
        <taxon>Eukaryota</taxon>
        <taxon>Fungi</taxon>
        <taxon>Dikarya</taxon>
        <taxon>Ascomycota</taxon>
        <taxon>Pezizomycotina</taxon>
        <taxon>Dothideomycetes</taxon>
        <taxon>Dothideomycetidae</taxon>
        <taxon>Mycosphaerellales</taxon>
        <taxon>Teratosphaeriaceae</taxon>
        <taxon>Neohortaea</taxon>
    </lineage>
</organism>
<dbReference type="RefSeq" id="XP_033588279.1">
    <property type="nucleotide sequence ID" value="XM_033737318.1"/>
</dbReference>
<dbReference type="AlphaFoldDB" id="A0A6A6PNQ7"/>
<feature type="region of interest" description="Disordered" evidence="1">
    <location>
        <begin position="263"/>
        <end position="302"/>
    </location>
</feature>
<reference evidence="3" key="1">
    <citation type="journal article" date="2020" name="Stud. Mycol.">
        <title>101 Dothideomycetes genomes: a test case for predicting lifestyles and emergence of pathogens.</title>
        <authorList>
            <person name="Haridas S."/>
            <person name="Albert R."/>
            <person name="Binder M."/>
            <person name="Bloem J."/>
            <person name="Labutti K."/>
            <person name="Salamov A."/>
            <person name="Andreopoulos B."/>
            <person name="Baker S."/>
            <person name="Barry K."/>
            <person name="Bills G."/>
            <person name="Bluhm B."/>
            <person name="Cannon C."/>
            <person name="Castanera R."/>
            <person name="Culley D."/>
            <person name="Daum C."/>
            <person name="Ezra D."/>
            <person name="Gonzalez J."/>
            <person name="Henrissat B."/>
            <person name="Kuo A."/>
            <person name="Liang C."/>
            <person name="Lipzen A."/>
            <person name="Lutzoni F."/>
            <person name="Magnuson J."/>
            <person name="Mondo S."/>
            <person name="Nolan M."/>
            <person name="Ohm R."/>
            <person name="Pangilinan J."/>
            <person name="Park H.-J."/>
            <person name="Ramirez L."/>
            <person name="Alfaro M."/>
            <person name="Sun H."/>
            <person name="Tritt A."/>
            <person name="Yoshinaga Y."/>
            <person name="Zwiers L.-H."/>
            <person name="Turgeon B."/>
            <person name="Goodwin S."/>
            <person name="Spatafora J."/>
            <person name="Crous P."/>
            <person name="Grigoriev I."/>
        </authorList>
    </citation>
    <scope>NUCLEOTIDE SEQUENCE</scope>
    <source>
        <strain evidence="3">CBS 113389</strain>
    </source>
</reference>
<dbReference type="Proteomes" id="UP000799767">
    <property type="component" value="Unassembled WGS sequence"/>
</dbReference>
<dbReference type="GeneID" id="54478320"/>
<accession>A0A6A6PNQ7</accession>
<dbReference type="PANTHER" id="PTHR36223">
    <property type="entry name" value="BETA-LACTAMASE-TYPE TRANSPEPTIDASE FOLD DOMAIN CONTAINING PROTEIN"/>
    <property type="match status" value="1"/>
</dbReference>
<feature type="region of interest" description="Disordered" evidence="1">
    <location>
        <begin position="85"/>
        <end position="109"/>
    </location>
</feature>
<gene>
    <name evidence="3" type="ORF">BDY17DRAFT_325226</name>
</gene>
<evidence type="ECO:0000259" key="2">
    <source>
        <dbReference type="Pfam" id="PF25534"/>
    </source>
</evidence>
<dbReference type="EMBL" id="MU001637">
    <property type="protein sequence ID" value="KAF2481709.1"/>
    <property type="molecule type" value="Genomic_DNA"/>
</dbReference>
<evidence type="ECO:0000313" key="4">
    <source>
        <dbReference type="Proteomes" id="UP000799767"/>
    </source>
</evidence>